<dbReference type="GO" id="GO:0008194">
    <property type="term" value="F:UDP-glycosyltransferase activity"/>
    <property type="evidence" value="ECO:0007669"/>
    <property type="project" value="InterPro"/>
</dbReference>
<dbReference type="RefSeq" id="XP_060279019.1">
    <property type="nucleotide sequence ID" value="XM_060429139.1"/>
</dbReference>
<dbReference type="Proteomes" id="UP001244011">
    <property type="component" value="Unassembled WGS sequence"/>
</dbReference>
<dbReference type="CDD" id="cd03784">
    <property type="entry name" value="GT1_Gtf-like"/>
    <property type="match status" value="1"/>
</dbReference>
<feature type="domain" description="Erythromycin biosynthesis protein CIII-like C-terminal" evidence="2">
    <location>
        <begin position="347"/>
        <end position="451"/>
    </location>
</feature>
<dbReference type="InterPro" id="IPR010610">
    <property type="entry name" value="EryCIII-like_C"/>
</dbReference>
<comment type="caution">
    <text evidence="3">The sequence shown here is derived from an EMBL/GenBank/DDBJ whole genome shotgun (WGS) entry which is preliminary data.</text>
</comment>
<dbReference type="EMBL" id="MU839033">
    <property type="protein sequence ID" value="KAK1762806.1"/>
    <property type="molecule type" value="Genomic_DNA"/>
</dbReference>
<evidence type="ECO:0000259" key="2">
    <source>
        <dbReference type="Pfam" id="PF06722"/>
    </source>
</evidence>
<reference evidence="3" key="1">
    <citation type="submission" date="2023-06" db="EMBL/GenBank/DDBJ databases">
        <title>Genome-scale phylogeny and comparative genomics of the fungal order Sordariales.</title>
        <authorList>
            <consortium name="Lawrence Berkeley National Laboratory"/>
            <person name="Hensen N."/>
            <person name="Bonometti L."/>
            <person name="Westerberg I."/>
            <person name="Brannstrom I.O."/>
            <person name="Guillou S."/>
            <person name="Cros-Aarteil S."/>
            <person name="Calhoun S."/>
            <person name="Haridas S."/>
            <person name="Kuo A."/>
            <person name="Mondo S."/>
            <person name="Pangilinan J."/>
            <person name="Riley R."/>
            <person name="Labutti K."/>
            <person name="Andreopoulos B."/>
            <person name="Lipzen A."/>
            <person name="Chen C."/>
            <person name="Yanf M."/>
            <person name="Daum C."/>
            <person name="Ng V."/>
            <person name="Clum A."/>
            <person name="Steindorff A."/>
            <person name="Ohm R."/>
            <person name="Martin F."/>
            <person name="Silar P."/>
            <person name="Natvig D."/>
            <person name="Lalanne C."/>
            <person name="Gautier V."/>
            <person name="Ament-Velasquez S.L."/>
            <person name="Kruys A."/>
            <person name="Hutchinson M.I."/>
            <person name="Powell A.J."/>
            <person name="Barry K."/>
            <person name="Miller A.N."/>
            <person name="Grigoriev I.V."/>
            <person name="Debuchy R."/>
            <person name="Gladieux P."/>
            <person name="Thoren M.H."/>
            <person name="Johannesson H."/>
        </authorList>
    </citation>
    <scope>NUCLEOTIDE SEQUENCE</scope>
    <source>
        <strain evidence="3">8032-3</strain>
    </source>
</reference>
<keyword evidence="4" id="KW-1185">Reference proteome</keyword>
<organism evidence="3 4">
    <name type="scientific">Phialemonium atrogriseum</name>
    <dbReference type="NCBI Taxonomy" id="1093897"/>
    <lineage>
        <taxon>Eukaryota</taxon>
        <taxon>Fungi</taxon>
        <taxon>Dikarya</taxon>
        <taxon>Ascomycota</taxon>
        <taxon>Pezizomycotina</taxon>
        <taxon>Sordariomycetes</taxon>
        <taxon>Sordariomycetidae</taxon>
        <taxon>Cephalothecales</taxon>
        <taxon>Cephalothecaceae</taxon>
        <taxon>Phialemonium</taxon>
    </lineage>
</organism>
<dbReference type="GO" id="GO:0016758">
    <property type="term" value="F:hexosyltransferase activity"/>
    <property type="evidence" value="ECO:0007669"/>
    <property type="project" value="UniProtKB-ARBA"/>
</dbReference>
<dbReference type="PANTHER" id="PTHR48050">
    <property type="entry name" value="STEROL 3-BETA-GLUCOSYLTRANSFERASE"/>
    <property type="match status" value="1"/>
</dbReference>
<dbReference type="InterPro" id="IPR002213">
    <property type="entry name" value="UDP_glucos_trans"/>
</dbReference>
<dbReference type="AlphaFoldDB" id="A0AAJ0FBS2"/>
<keyword evidence="1" id="KW-0808">Transferase</keyword>
<dbReference type="Gene3D" id="3.40.50.2000">
    <property type="entry name" value="Glycogen Phosphorylase B"/>
    <property type="match status" value="2"/>
</dbReference>
<dbReference type="InterPro" id="IPR050426">
    <property type="entry name" value="Glycosyltransferase_28"/>
</dbReference>
<dbReference type="SUPFAM" id="SSF53756">
    <property type="entry name" value="UDP-Glycosyltransferase/glycogen phosphorylase"/>
    <property type="match status" value="1"/>
</dbReference>
<accession>A0AAJ0FBS2</accession>
<evidence type="ECO:0000313" key="3">
    <source>
        <dbReference type="EMBL" id="KAK1762806.1"/>
    </source>
</evidence>
<dbReference type="GeneID" id="85312326"/>
<gene>
    <name evidence="3" type="ORF">QBC33DRAFT_551129</name>
</gene>
<dbReference type="PANTHER" id="PTHR48050:SF13">
    <property type="entry name" value="STEROL 3-BETA-GLUCOSYLTRANSFERASE UGT80A2"/>
    <property type="match status" value="1"/>
</dbReference>
<sequence>MASHLTSNVTDLAGGVENIGHNSANKEKPLLVFCAAPVAGHTHPILRIAAELVKRGYDLCFITGPQFRDQLGRLGVEHIEIPDMPSEAQEKARQEIPAGPPRFIWDLKHLFLDQIPLQYSAMKGVLEKLHKRDPSRRIIIMHETLYLGVLPFIFGAPLPEGFTSFPKVINLNIVPIVVTSIDTAPFGPGLPPDSTPSGRARNKLLYEQMSGGPFVDLTAHSNEIFKSIGVTSEPVGFLFDTWLTSYDVTLQMCPPSLEYPRSDLHPSFKFAGCLPPRPPGPDYPYPEWWNEVAANTTGKKIVAVAQGTVAVDFMDLVIPTIQGLAGREDTLVVAILGSKGATLPDDVVANLPANARVIDYLPYDALLPHTDVFVMNGGYGGVMHGIVNGVPLVLAGDTEDKPETVMRAEWAGVAVNLRTGRPTAEQVAAGVDEVLGNNKYKERALQIMKENEDLDAMGVVERQIRAMAEQSSGES</sequence>
<name>A0AAJ0FBS2_9PEZI</name>
<dbReference type="Pfam" id="PF06722">
    <property type="entry name" value="EryCIII-like_C"/>
    <property type="match status" value="1"/>
</dbReference>
<evidence type="ECO:0000313" key="4">
    <source>
        <dbReference type="Proteomes" id="UP001244011"/>
    </source>
</evidence>
<proteinExistence type="predicted"/>
<evidence type="ECO:0000256" key="1">
    <source>
        <dbReference type="ARBA" id="ARBA00022679"/>
    </source>
</evidence>
<protein>
    <recommendedName>
        <fullName evidence="2">Erythromycin biosynthesis protein CIII-like C-terminal domain-containing protein</fullName>
    </recommendedName>
</protein>